<evidence type="ECO:0000313" key="3">
    <source>
        <dbReference type="EMBL" id="MSC32023.1"/>
    </source>
</evidence>
<feature type="domain" description="Polymerase/histidinol phosphatase N-terminal" evidence="1">
    <location>
        <begin position="20"/>
        <end position="85"/>
    </location>
</feature>
<evidence type="ECO:0000313" key="2">
    <source>
        <dbReference type="EMBL" id="MSA88268.1"/>
    </source>
</evidence>
<dbReference type="GO" id="GO:0004534">
    <property type="term" value="F:5'-3' RNA exonuclease activity"/>
    <property type="evidence" value="ECO:0007669"/>
    <property type="project" value="TreeGrafter"/>
</dbReference>
<dbReference type="PANTHER" id="PTHR42924:SF3">
    <property type="entry name" value="POLYMERASE_HISTIDINOL PHOSPHATASE N-TERMINAL DOMAIN-CONTAINING PROTEIN"/>
    <property type="match status" value="1"/>
</dbReference>
<dbReference type="InterPro" id="IPR052018">
    <property type="entry name" value="PHP_domain"/>
</dbReference>
<dbReference type="SUPFAM" id="SSF89550">
    <property type="entry name" value="PHP domain-like"/>
    <property type="match status" value="1"/>
</dbReference>
<dbReference type="InterPro" id="IPR016195">
    <property type="entry name" value="Pol/histidinol_Pase-like"/>
</dbReference>
<dbReference type="GO" id="GO:0035312">
    <property type="term" value="F:5'-3' DNA exonuclease activity"/>
    <property type="evidence" value="ECO:0007669"/>
    <property type="project" value="TreeGrafter"/>
</dbReference>
<dbReference type="PANTHER" id="PTHR42924">
    <property type="entry name" value="EXONUCLEASE"/>
    <property type="match status" value="1"/>
</dbReference>
<name>A0A6N7S424_9FIRM</name>
<dbReference type="EMBL" id="WKPI01000002">
    <property type="protein sequence ID" value="MSC32023.1"/>
    <property type="molecule type" value="Genomic_DNA"/>
</dbReference>
<dbReference type="Gene3D" id="3.20.20.140">
    <property type="entry name" value="Metal-dependent hydrolases"/>
    <property type="match status" value="1"/>
</dbReference>
<accession>A0A6N7S424</accession>
<sequence length="289" mass="33009">MKKRVWHSGWKPMLNKKSRIDLHLHSCASDGVRTLQEIVNVALANKIDFMALTDHDTIRNTIAFSEAAREAGIAVLHGIEVSALFHSQVIHILGYGINPDLPVLRNYQNHYQESENQQALRTIANYRKKGAHVCEAEYEQYTYDYRRGSWKLFAYLQDQKIISTMQDYQSELAKGHILRSDILSAEAVIEMIHQAQGAAVIAHIFDYSNLNPELMLKTLTSQGLDGIECYHTHHRPEQSQWLANYANLHHLWITGGSDDHGHLSDRTMGTPRITLDQLNLGPLMNKIQY</sequence>
<dbReference type="Pfam" id="PF02811">
    <property type="entry name" value="PHP"/>
    <property type="match status" value="1"/>
</dbReference>
<dbReference type="InterPro" id="IPR004013">
    <property type="entry name" value="PHP_dom"/>
</dbReference>
<proteinExistence type="predicted"/>
<comment type="caution">
    <text evidence="2">The sequence shown here is derived from an EMBL/GenBank/DDBJ whole genome shotgun (WGS) entry which is preliminary data.</text>
</comment>
<protein>
    <submittedName>
        <fullName evidence="2">PHP domain-containing protein</fullName>
    </submittedName>
</protein>
<dbReference type="InterPro" id="IPR003141">
    <property type="entry name" value="Pol/His_phosphatase_N"/>
</dbReference>
<dbReference type="AlphaFoldDB" id="A0A6N7S424"/>
<evidence type="ECO:0000259" key="1">
    <source>
        <dbReference type="SMART" id="SM00481"/>
    </source>
</evidence>
<dbReference type="EMBL" id="WKPJ01000002">
    <property type="protein sequence ID" value="MSA88268.1"/>
    <property type="molecule type" value="Genomic_DNA"/>
</dbReference>
<evidence type="ECO:0000313" key="5">
    <source>
        <dbReference type="Proteomes" id="UP000480929"/>
    </source>
</evidence>
<dbReference type="Proteomes" id="UP000433575">
    <property type="component" value="Unassembled WGS sequence"/>
</dbReference>
<reference evidence="4 5" key="1">
    <citation type="journal article" date="2019" name="Nat. Med.">
        <title>A library of human gut bacterial isolates paired with longitudinal multiomics data enables mechanistic microbiome research.</title>
        <authorList>
            <person name="Poyet M."/>
            <person name="Groussin M."/>
            <person name="Gibbons S.M."/>
            <person name="Avila-Pacheco J."/>
            <person name="Jiang X."/>
            <person name="Kearney S.M."/>
            <person name="Perrotta A.R."/>
            <person name="Berdy B."/>
            <person name="Zhao S."/>
            <person name="Lieberman T.D."/>
            <person name="Swanson P.K."/>
            <person name="Smith M."/>
            <person name="Roesemann S."/>
            <person name="Alexander J.E."/>
            <person name="Rich S.A."/>
            <person name="Livny J."/>
            <person name="Vlamakis H."/>
            <person name="Clish C."/>
            <person name="Bullock K."/>
            <person name="Deik A."/>
            <person name="Scott J."/>
            <person name="Pierce K.A."/>
            <person name="Xavier R.J."/>
            <person name="Alm E.J."/>
        </authorList>
    </citation>
    <scope>NUCLEOTIDE SEQUENCE [LARGE SCALE GENOMIC DNA]</scope>
    <source>
        <strain evidence="2 4">BIOML-A4</strain>
        <strain evidence="3 5">BIOML-A5</strain>
    </source>
</reference>
<dbReference type="Proteomes" id="UP000480929">
    <property type="component" value="Unassembled WGS sequence"/>
</dbReference>
<keyword evidence="5" id="KW-1185">Reference proteome</keyword>
<dbReference type="CDD" id="cd07438">
    <property type="entry name" value="PHP_HisPPase_AMP"/>
    <property type="match status" value="1"/>
</dbReference>
<dbReference type="Gene3D" id="1.10.150.650">
    <property type="match status" value="1"/>
</dbReference>
<evidence type="ECO:0000313" key="4">
    <source>
        <dbReference type="Proteomes" id="UP000433575"/>
    </source>
</evidence>
<gene>
    <name evidence="3" type="ORF">GKD88_02705</name>
    <name evidence="2" type="ORF">GKE08_02905</name>
</gene>
<dbReference type="SMART" id="SM00481">
    <property type="entry name" value="POLIIIAc"/>
    <property type="match status" value="1"/>
</dbReference>
<organism evidence="2 4">
    <name type="scientific">Holdemania massiliensis</name>
    <dbReference type="NCBI Taxonomy" id="1468449"/>
    <lineage>
        <taxon>Bacteria</taxon>
        <taxon>Bacillati</taxon>
        <taxon>Bacillota</taxon>
        <taxon>Erysipelotrichia</taxon>
        <taxon>Erysipelotrichales</taxon>
        <taxon>Erysipelotrichaceae</taxon>
        <taxon>Holdemania</taxon>
    </lineage>
</organism>